<comment type="caution">
    <text evidence="3">The sequence shown here is derived from an EMBL/GenBank/DDBJ whole genome shotgun (WGS) entry which is preliminary data.</text>
</comment>
<accession>A0A8H7VD82</accession>
<feature type="compositionally biased region" description="Polar residues" evidence="1">
    <location>
        <begin position="37"/>
        <end position="73"/>
    </location>
</feature>
<sequence length="131" mass="13954">MGNTLTTQASTHPAPSNTNNITTPSATKRTFHHQSDSRPSTAGLSPSGQSSLRKMESSSTLSSVARFYSHTNNSGTSMSSKLSKSSGWRKQQAAAAAAAAAAQEKILDIGKPTQFEHGIHVEYNKDNGRFM</sequence>
<gene>
    <name evidence="3" type="ORF">INT45_001359</name>
</gene>
<dbReference type="Gene3D" id="3.90.810.10">
    <property type="entry name" value="CRIB domain"/>
    <property type="match status" value="1"/>
</dbReference>
<evidence type="ECO:0000313" key="3">
    <source>
        <dbReference type="EMBL" id="KAG2212228.1"/>
    </source>
</evidence>
<proteinExistence type="predicted"/>
<dbReference type="InterPro" id="IPR000095">
    <property type="entry name" value="CRIB_dom"/>
</dbReference>
<keyword evidence="4" id="KW-1185">Reference proteome</keyword>
<feature type="compositionally biased region" description="Polar residues" evidence="1">
    <location>
        <begin position="1"/>
        <end position="28"/>
    </location>
</feature>
<dbReference type="EMBL" id="JAEPRB010000768">
    <property type="protein sequence ID" value="KAG2212228.1"/>
    <property type="molecule type" value="Genomic_DNA"/>
</dbReference>
<feature type="non-terminal residue" evidence="3">
    <location>
        <position position="131"/>
    </location>
</feature>
<evidence type="ECO:0000256" key="1">
    <source>
        <dbReference type="SAM" id="MobiDB-lite"/>
    </source>
</evidence>
<feature type="domain" description="CRIB" evidence="2">
    <location>
        <begin position="109"/>
        <end position="122"/>
    </location>
</feature>
<protein>
    <recommendedName>
        <fullName evidence="2">CRIB domain-containing protein</fullName>
    </recommendedName>
</protein>
<dbReference type="InterPro" id="IPR036936">
    <property type="entry name" value="CRIB_dom_sf"/>
</dbReference>
<name>A0A8H7VD82_9FUNG</name>
<dbReference type="AlphaFoldDB" id="A0A8H7VD82"/>
<dbReference type="Proteomes" id="UP000646827">
    <property type="component" value="Unassembled WGS sequence"/>
</dbReference>
<evidence type="ECO:0000259" key="2">
    <source>
        <dbReference type="PROSITE" id="PS50108"/>
    </source>
</evidence>
<organism evidence="3 4">
    <name type="scientific">Circinella minor</name>
    <dbReference type="NCBI Taxonomy" id="1195481"/>
    <lineage>
        <taxon>Eukaryota</taxon>
        <taxon>Fungi</taxon>
        <taxon>Fungi incertae sedis</taxon>
        <taxon>Mucoromycota</taxon>
        <taxon>Mucoromycotina</taxon>
        <taxon>Mucoromycetes</taxon>
        <taxon>Mucorales</taxon>
        <taxon>Lichtheimiaceae</taxon>
        <taxon>Circinella</taxon>
    </lineage>
</organism>
<feature type="compositionally biased region" description="Low complexity" evidence="1">
    <location>
        <begin position="74"/>
        <end position="91"/>
    </location>
</feature>
<dbReference type="OrthoDB" id="248923at2759"/>
<reference evidence="3 4" key="1">
    <citation type="submission" date="2020-12" db="EMBL/GenBank/DDBJ databases">
        <title>Metabolic potential, ecology and presence of endohyphal bacteria is reflected in genomic diversity of Mucoromycotina.</title>
        <authorList>
            <person name="Muszewska A."/>
            <person name="Okrasinska A."/>
            <person name="Steczkiewicz K."/>
            <person name="Drgas O."/>
            <person name="Orlowska M."/>
            <person name="Perlinska-Lenart U."/>
            <person name="Aleksandrzak-Piekarczyk T."/>
            <person name="Szatraj K."/>
            <person name="Zielenkiewicz U."/>
            <person name="Pilsyk S."/>
            <person name="Malc E."/>
            <person name="Mieczkowski P."/>
            <person name="Kruszewska J.S."/>
            <person name="Biernat P."/>
            <person name="Pawlowska J."/>
        </authorList>
    </citation>
    <scope>NUCLEOTIDE SEQUENCE [LARGE SCALE GENOMIC DNA]</scope>
    <source>
        <strain evidence="3 4">CBS 142.35</strain>
    </source>
</reference>
<dbReference type="PROSITE" id="PS50108">
    <property type="entry name" value="CRIB"/>
    <property type="match status" value="1"/>
</dbReference>
<evidence type="ECO:0000313" key="4">
    <source>
        <dbReference type="Proteomes" id="UP000646827"/>
    </source>
</evidence>
<feature type="region of interest" description="Disordered" evidence="1">
    <location>
        <begin position="1"/>
        <end position="91"/>
    </location>
</feature>